<feature type="binding site" evidence="15">
    <location>
        <position position="1280"/>
    </location>
    <ligand>
        <name>ATP</name>
        <dbReference type="ChEBI" id="CHEBI:30616"/>
    </ligand>
</feature>
<comment type="cofactor">
    <cofactor evidence="16">
        <name>Mg(2+)</name>
        <dbReference type="ChEBI" id="CHEBI:18420"/>
    </cofactor>
</comment>
<keyword evidence="6 15" id="KW-0547">Nucleotide-binding</keyword>
<dbReference type="SUPFAM" id="SSF81653">
    <property type="entry name" value="Calcium ATPase, transduction domain A"/>
    <property type="match status" value="1"/>
</dbReference>
<dbReference type="InterPro" id="IPR036412">
    <property type="entry name" value="HAD-like_sf"/>
</dbReference>
<evidence type="ECO:0000313" key="23">
    <source>
        <dbReference type="Proteomes" id="UP000799779"/>
    </source>
</evidence>
<feature type="binding site" evidence="15">
    <location>
        <position position="1164"/>
    </location>
    <ligand>
        <name>ATP</name>
        <dbReference type="ChEBI" id="CHEBI:30616"/>
    </ligand>
</feature>
<feature type="transmembrane region" description="Helical" evidence="17">
    <location>
        <begin position="609"/>
        <end position="631"/>
    </location>
</feature>
<keyword evidence="4 17" id="KW-0812">Transmembrane</keyword>
<feature type="binding site" evidence="16">
    <location>
        <position position="1277"/>
    </location>
    <ligand>
        <name>Mg(2+)</name>
        <dbReference type="ChEBI" id="CHEBI:18420"/>
    </ligand>
</feature>
<dbReference type="Proteomes" id="UP000799779">
    <property type="component" value="Unassembled WGS sequence"/>
</dbReference>
<dbReference type="InterPro" id="IPR023298">
    <property type="entry name" value="ATPase_P-typ_TM_dom_sf"/>
</dbReference>
<evidence type="ECO:0000256" key="1">
    <source>
        <dbReference type="ARBA" id="ARBA00004141"/>
    </source>
</evidence>
<dbReference type="FunFam" id="3.40.1110.10:FF:000090">
    <property type="entry name" value="Phospholipid-transporting ATPase"/>
    <property type="match status" value="1"/>
</dbReference>
<proteinExistence type="inferred from homology"/>
<keyword evidence="5 16" id="KW-0479">Metal-binding</keyword>
<dbReference type="PRINTS" id="PR00119">
    <property type="entry name" value="CATATPASE"/>
</dbReference>
<evidence type="ECO:0000256" key="6">
    <source>
        <dbReference type="ARBA" id="ARBA00022741"/>
    </source>
</evidence>
<dbReference type="GO" id="GO:0045332">
    <property type="term" value="P:phospholipid translocation"/>
    <property type="evidence" value="ECO:0007669"/>
    <property type="project" value="TreeGrafter"/>
</dbReference>
<feature type="binding site" evidence="15">
    <location>
        <position position="1163"/>
    </location>
    <ligand>
        <name>ATP</name>
        <dbReference type="ChEBI" id="CHEBI:30616"/>
    </ligand>
</feature>
<evidence type="ECO:0000256" key="3">
    <source>
        <dbReference type="ARBA" id="ARBA00008109"/>
    </source>
</evidence>
<evidence type="ECO:0000313" key="22">
    <source>
        <dbReference type="EMBL" id="KAF2004243.1"/>
    </source>
</evidence>
<dbReference type="InterPro" id="IPR001757">
    <property type="entry name" value="P_typ_ATPase"/>
</dbReference>
<dbReference type="InterPro" id="IPR032630">
    <property type="entry name" value="P_typ_ATPase_c"/>
</dbReference>
<dbReference type="EMBL" id="ML977568">
    <property type="protein sequence ID" value="KAF2004243.1"/>
    <property type="molecule type" value="Genomic_DNA"/>
</dbReference>
<dbReference type="GO" id="GO:0016887">
    <property type="term" value="F:ATP hydrolysis activity"/>
    <property type="evidence" value="ECO:0007669"/>
    <property type="project" value="InterPro"/>
</dbReference>
<feature type="binding site" evidence="16">
    <location>
        <position position="679"/>
    </location>
    <ligand>
        <name>Mg(2+)</name>
        <dbReference type="ChEBI" id="CHEBI:18420"/>
    </ligand>
</feature>
<feature type="active site" description="4-aspartylphosphate intermediate" evidence="14">
    <location>
        <position position="679"/>
    </location>
</feature>
<accession>A0A6A5WQW0</accession>
<dbReference type="GO" id="GO:0006892">
    <property type="term" value="P:post-Golgi vesicle-mediated transport"/>
    <property type="evidence" value="ECO:0007669"/>
    <property type="project" value="TreeGrafter"/>
</dbReference>
<dbReference type="Pfam" id="PF00702">
    <property type="entry name" value="Hydrolase"/>
    <property type="match status" value="1"/>
</dbReference>
<feature type="binding site" evidence="15">
    <location>
        <position position="1281"/>
    </location>
    <ligand>
        <name>ATP</name>
        <dbReference type="ChEBI" id="CHEBI:30616"/>
    </ligand>
</feature>
<feature type="domain" description="P-type ATPase C-terminal" evidence="21">
    <location>
        <begin position="1303"/>
        <end position="1346"/>
    </location>
</feature>
<feature type="transmembrane region" description="Helical" evidence="17">
    <location>
        <begin position="566"/>
        <end position="589"/>
    </location>
</feature>
<evidence type="ECO:0000256" key="17">
    <source>
        <dbReference type="RuleBase" id="RU362033"/>
    </source>
</evidence>
<evidence type="ECO:0000256" key="16">
    <source>
        <dbReference type="PIRSR" id="PIRSR606539-3"/>
    </source>
</evidence>
<dbReference type="InterPro" id="IPR023299">
    <property type="entry name" value="ATPase_P-typ_cyto_dom_N"/>
</dbReference>
<evidence type="ECO:0000259" key="20">
    <source>
        <dbReference type="Pfam" id="PF16209"/>
    </source>
</evidence>
<feature type="binding site" evidence="15">
    <location>
        <position position="1256"/>
    </location>
    <ligand>
        <name>ATP</name>
        <dbReference type="ChEBI" id="CHEBI:30616"/>
    </ligand>
</feature>
<dbReference type="InterPro" id="IPR032631">
    <property type="entry name" value="P-type_ATPase_N"/>
</dbReference>
<dbReference type="PANTHER" id="PTHR24092">
    <property type="entry name" value="PROBABLE PHOSPHOLIPID-TRANSPORTING ATPASE"/>
    <property type="match status" value="1"/>
</dbReference>
<dbReference type="SUPFAM" id="SSF56784">
    <property type="entry name" value="HAD-like"/>
    <property type="match status" value="1"/>
</dbReference>
<dbReference type="PANTHER" id="PTHR24092:SF174">
    <property type="entry name" value="PHOSPHOLIPID-TRANSPORTING ATPASE DNF3-RELATED"/>
    <property type="match status" value="1"/>
</dbReference>
<keyword evidence="7 15" id="KW-0067">ATP-binding</keyword>
<dbReference type="GO" id="GO:0005886">
    <property type="term" value="C:plasma membrane"/>
    <property type="evidence" value="ECO:0007669"/>
    <property type="project" value="TreeGrafter"/>
</dbReference>
<feature type="compositionally biased region" description="Basic residues" evidence="18">
    <location>
        <begin position="714"/>
        <end position="732"/>
    </location>
</feature>
<feature type="binding site" evidence="15">
    <location>
        <position position="1162"/>
    </location>
    <ligand>
        <name>ATP</name>
        <dbReference type="ChEBI" id="CHEBI:30616"/>
    </ligand>
</feature>
<keyword evidence="23" id="KW-1185">Reference proteome</keyword>
<dbReference type="FunFam" id="3.40.50.1000:FF:000172">
    <property type="entry name" value="Phospholipid-transporting ATPase"/>
    <property type="match status" value="1"/>
</dbReference>
<feature type="compositionally biased region" description="Low complexity" evidence="18">
    <location>
        <begin position="25"/>
        <end position="47"/>
    </location>
</feature>
<feature type="binding site" evidence="15">
    <location>
        <position position="680"/>
    </location>
    <ligand>
        <name>ATP</name>
        <dbReference type="ChEBI" id="CHEBI:30616"/>
    </ligand>
</feature>
<dbReference type="InterPro" id="IPR023214">
    <property type="entry name" value="HAD_sf"/>
</dbReference>
<feature type="binding site" evidence="15">
    <location>
        <position position="1250"/>
    </location>
    <ligand>
        <name>ATP</name>
        <dbReference type="ChEBI" id="CHEBI:30616"/>
    </ligand>
</feature>
<dbReference type="GO" id="GO:0005524">
    <property type="term" value="F:ATP binding"/>
    <property type="evidence" value="ECO:0007669"/>
    <property type="project" value="UniProtKB-UniRule"/>
</dbReference>
<dbReference type="PROSITE" id="PS00154">
    <property type="entry name" value="ATPASE_E1_E2"/>
    <property type="match status" value="1"/>
</dbReference>
<feature type="binding site" evidence="16">
    <location>
        <position position="1281"/>
    </location>
    <ligand>
        <name>Mg(2+)</name>
        <dbReference type="ChEBI" id="CHEBI:18420"/>
    </ligand>
</feature>
<feature type="binding site" evidence="15">
    <location>
        <position position="900"/>
    </location>
    <ligand>
        <name>ATP</name>
        <dbReference type="ChEBI" id="CHEBI:30616"/>
    </ligand>
</feature>
<evidence type="ECO:0000256" key="11">
    <source>
        <dbReference type="ARBA" id="ARBA00023136"/>
    </source>
</evidence>
<feature type="compositionally biased region" description="Low complexity" evidence="18">
    <location>
        <begin position="135"/>
        <end position="153"/>
    </location>
</feature>
<reference evidence="22" key="1">
    <citation type="journal article" date="2020" name="Stud. Mycol.">
        <title>101 Dothideomycetes genomes: a test case for predicting lifestyles and emergence of pathogens.</title>
        <authorList>
            <person name="Haridas S."/>
            <person name="Albert R."/>
            <person name="Binder M."/>
            <person name="Bloem J."/>
            <person name="Labutti K."/>
            <person name="Salamov A."/>
            <person name="Andreopoulos B."/>
            <person name="Baker S."/>
            <person name="Barry K."/>
            <person name="Bills G."/>
            <person name="Bluhm B."/>
            <person name="Cannon C."/>
            <person name="Castanera R."/>
            <person name="Culley D."/>
            <person name="Daum C."/>
            <person name="Ezra D."/>
            <person name="Gonzalez J."/>
            <person name="Henrissat B."/>
            <person name="Kuo A."/>
            <person name="Liang C."/>
            <person name="Lipzen A."/>
            <person name="Lutzoni F."/>
            <person name="Magnuson J."/>
            <person name="Mondo S."/>
            <person name="Nolan M."/>
            <person name="Ohm R."/>
            <person name="Pangilinan J."/>
            <person name="Park H.-J."/>
            <person name="Ramirez L."/>
            <person name="Alfaro M."/>
            <person name="Sun H."/>
            <person name="Tritt A."/>
            <person name="Yoshinaga Y."/>
            <person name="Zwiers L.-H."/>
            <person name="Turgeon B."/>
            <person name="Goodwin S."/>
            <person name="Spatafora J."/>
            <person name="Crous P."/>
            <person name="Grigoriev I."/>
        </authorList>
    </citation>
    <scope>NUCLEOTIDE SEQUENCE</scope>
    <source>
        <strain evidence="22">CBS 123094</strain>
    </source>
</reference>
<organism evidence="22 23">
    <name type="scientific">Amniculicola lignicola CBS 123094</name>
    <dbReference type="NCBI Taxonomy" id="1392246"/>
    <lineage>
        <taxon>Eukaryota</taxon>
        <taxon>Fungi</taxon>
        <taxon>Dikarya</taxon>
        <taxon>Ascomycota</taxon>
        <taxon>Pezizomycotina</taxon>
        <taxon>Dothideomycetes</taxon>
        <taxon>Pleosporomycetidae</taxon>
        <taxon>Pleosporales</taxon>
        <taxon>Amniculicolaceae</taxon>
        <taxon>Amniculicola</taxon>
    </lineage>
</organism>
<dbReference type="InterPro" id="IPR008250">
    <property type="entry name" value="ATPase_P-typ_transduc_dom_A_sf"/>
</dbReference>
<keyword evidence="9 17" id="KW-1278">Translocase</keyword>
<evidence type="ECO:0000256" key="12">
    <source>
        <dbReference type="ARBA" id="ARBA00034036"/>
    </source>
</evidence>
<name>A0A6A5WQW0_9PLEO</name>
<evidence type="ECO:0000256" key="4">
    <source>
        <dbReference type="ARBA" id="ARBA00022692"/>
    </source>
</evidence>
<comment type="similarity">
    <text evidence="3 17">Belongs to the cation transport ATPase (P-type) (TC 3.A.3) family. Type IV subfamily.</text>
</comment>
<dbReference type="OrthoDB" id="377733at2759"/>
<evidence type="ECO:0000256" key="9">
    <source>
        <dbReference type="ARBA" id="ARBA00022967"/>
    </source>
</evidence>
<dbReference type="InterPro" id="IPR006539">
    <property type="entry name" value="P-type_ATPase_IV"/>
</dbReference>
<dbReference type="Pfam" id="PF16212">
    <property type="entry name" value="PhoLip_ATPase_C"/>
    <property type="match status" value="1"/>
</dbReference>
<dbReference type="NCBIfam" id="TIGR01652">
    <property type="entry name" value="ATPase-Plipid"/>
    <property type="match status" value="1"/>
</dbReference>
<dbReference type="Gene3D" id="3.40.50.1000">
    <property type="entry name" value="HAD superfamily/HAD-like"/>
    <property type="match status" value="2"/>
</dbReference>
<evidence type="ECO:0000259" key="19">
    <source>
        <dbReference type="Pfam" id="PF00122"/>
    </source>
</evidence>
<dbReference type="EC" id="7.6.2.1" evidence="17"/>
<dbReference type="InterPro" id="IPR018303">
    <property type="entry name" value="ATPase_P-typ_P_site"/>
</dbReference>
<dbReference type="Gene3D" id="2.70.150.10">
    <property type="entry name" value="Calcium-transporting ATPase, cytoplasmic transduction domain A"/>
    <property type="match status" value="2"/>
</dbReference>
<feature type="binding site" evidence="15">
    <location>
        <position position="877"/>
    </location>
    <ligand>
        <name>ATP</name>
        <dbReference type="ChEBI" id="CHEBI:30616"/>
    </ligand>
</feature>
<evidence type="ECO:0000256" key="10">
    <source>
        <dbReference type="ARBA" id="ARBA00022989"/>
    </source>
</evidence>
<feature type="compositionally biased region" description="Low complexity" evidence="18">
    <location>
        <begin position="110"/>
        <end position="119"/>
    </location>
</feature>
<feature type="domain" description="P-type ATPase A" evidence="19">
    <location>
        <begin position="414"/>
        <end position="478"/>
    </location>
</feature>
<dbReference type="SUPFAM" id="SSF81660">
    <property type="entry name" value="Metal cation-transporting ATPase, ATP-binding domain N"/>
    <property type="match status" value="1"/>
</dbReference>
<dbReference type="NCBIfam" id="TIGR01494">
    <property type="entry name" value="ATPase_P-type"/>
    <property type="match status" value="1"/>
</dbReference>
<feature type="binding site" evidence="16">
    <location>
        <position position="681"/>
    </location>
    <ligand>
        <name>Mg(2+)</name>
        <dbReference type="ChEBI" id="CHEBI:18420"/>
    </ligand>
</feature>
<keyword evidence="10 17" id="KW-1133">Transmembrane helix</keyword>
<sequence length="1470" mass="162227">MSGSGGPPGGGVRRRHSHHDDEGWALPDAAAPPTTASAQTPRQPAAPGNVPPTSQSSAVDAPSRPSVSRVSTDAAPRVRFSTDVERHPPGHRLSMGPRTGSMEEGEHSEGSSSSVKSPGAPDLAVDTHNATLGRSPGLHGAHSPPGSSSPLSPTSRRRGHSLRSALFRRNIYETHAPDGGIELEDRAGASRTISEEDEIVRKARSTITISPIDAGYIPGQAGSSKAKLGKGPIALSNYDTWLQKKETRSGVMKKVRTYANAARKFVLRIKDMPPSKDGRHLDIDPYQRRRQVDERTNQPYTSNWIRSTRYSAWNFFPRQLIAQFSKLANFYFLCVSILQMIPGLSTTGTYTTLVPLLFFVGLSIAKEGYDDLRRYRLDKAENRRDAKVLRMPGSPPSGSSDRETVSSASLEPLQWETIQWQDLVVGDVVKLERDDAAPADLVLLHTAGENGVAYVETMALDGETNLKSKQTTASLSKSIECQEDIIISNAMFVVEDPNQDLYNFEGRVTVDGKTAPLTIHEIIFRGSILRNTPGAVGMVIYSGEECRIRMNANKNPRIKAPALQAVVNRIVIIIVIFVIALALFNTVAYRIWSDHTEDGLWYLSNASVAFFPNFTSFIIMFNTMIPLSLYVSLEIVKLAQMWFLAGDVDMYDPVSNTPCEPRTSTINEELGQISYIFSDKTGTLTDNSMKFRKLSVGGMAWLHATDLHEKQTKRLMNKKRKKGKQPVRKSVRSAKDVTSPILPTTPALEDGEAAEGDASVNMWQSSARPGRTQPELLTADMLRYIQRKPHTPFSRKARLFLLSMALCHTCLPEVQEDGKTHFMASSPDELALVEAAQEMGFLVINRDVHSITLKIRPAGPDAEPISEIYQVLDVIEFSSKRKRMSIVVRFPDGRICLFCKGADSLVMQRLKLATLANRKLLEIERRASKRKSLEAQYAMARQSEQLERKSSVADRRSIALGGGARASITIGRASLSLNRASVAGIGRSSLGGRSHQPVQEVDQWLRERENDFDIRSLDEASPMQTPRQSGLNRFSVALSEARSSFQLEQMEDLVDENIANDEAAVIERCFQHINEFATEGLRTLLYGYRFLEDDEYATWKKAYLDATTSLVDRQRRIEEAGDLIEQDLELSGATAIEDKLQAGVPEAIDKLRRAKIKMWMLTGDKRETAINIGHSCRLIKDYSTVTVLDHEMGEVEQSIGAAVLAIHGGTVAHSVIVIDGQTLAQINEVEPLKVLFYDLAILADSVICCRASPAQKASLVKNIRKRVKKSITLAIGDGANDIAMIQEAHVGIGITGKEGLQAARTSDYSIAQFRFLTKLLLVHGRWNYIRTCKYTVGTFWKEMVRSFYGVQDSANMSSSFTLPKPCINAPRATPAHRCMNRGRCPCSTPSSPLSPSSSWASLKRISPHRRSSPFRNSIPKASATAVLISTCTSAGCLWHLRRPWLCISACSASTARPSLPKTTPSSPWAV</sequence>
<dbReference type="GO" id="GO:0000287">
    <property type="term" value="F:magnesium ion binding"/>
    <property type="evidence" value="ECO:0007669"/>
    <property type="project" value="UniProtKB-UniRule"/>
</dbReference>
<keyword evidence="11 17" id="KW-0472">Membrane</keyword>
<feature type="region of interest" description="Disordered" evidence="18">
    <location>
        <begin position="386"/>
        <end position="406"/>
    </location>
</feature>
<dbReference type="Gene3D" id="1.20.1110.10">
    <property type="entry name" value="Calcium-transporting ATPase, transmembrane domain"/>
    <property type="match status" value="1"/>
</dbReference>
<protein>
    <recommendedName>
        <fullName evidence="17">Phospholipid-transporting ATPase</fullName>
        <ecNumber evidence="17">7.6.2.1</ecNumber>
    </recommendedName>
</protein>
<evidence type="ECO:0000256" key="5">
    <source>
        <dbReference type="ARBA" id="ARBA00022723"/>
    </source>
</evidence>
<dbReference type="GO" id="GO:0032456">
    <property type="term" value="P:endocytic recycling"/>
    <property type="evidence" value="ECO:0007669"/>
    <property type="project" value="TreeGrafter"/>
</dbReference>
<feature type="binding site" evidence="15">
    <location>
        <position position="829"/>
    </location>
    <ligand>
        <name>ATP</name>
        <dbReference type="ChEBI" id="CHEBI:30616"/>
    </ligand>
</feature>
<dbReference type="Gene3D" id="3.40.1110.10">
    <property type="entry name" value="Calcium-transporting ATPase, cytoplasmic domain N"/>
    <property type="match status" value="2"/>
</dbReference>
<comment type="subcellular location">
    <subcellularLocation>
        <location evidence="2">Endomembrane system</location>
    </subcellularLocation>
    <subcellularLocation>
        <location evidence="1 17">Membrane</location>
        <topology evidence="1 17">Multi-pass membrane protein</topology>
    </subcellularLocation>
</comment>
<comment type="catalytic activity">
    <reaction evidence="13">
        <text>a 1,2-diacyl-sn-glycero-3-phosphoethanolamine(out) + ATP + H2O = a 1,2-diacyl-sn-glycero-3-phosphoethanolamine(in) + ADP + phosphate + H(+)</text>
        <dbReference type="Rhea" id="RHEA:66132"/>
        <dbReference type="ChEBI" id="CHEBI:15377"/>
        <dbReference type="ChEBI" id="CHEBI:15378"/>
        <dbReference type="ChEBI" id="CHEBI:30616"/>
        <dbReference type="ChEBI" id="CHEBI:43474"/>
        <dbReference type="ChEBI" id="CHEBI:64612"/>
        <dbReference type="ChEBI" id="CHEBI:456216"/>
    </reaction>
    <physiologicalReaction direction="left-to-right" evidence="13">
        <dbReference type="Rhea" id="RHEA:66133"/>
    </physiologicalReaction>
</comment>
<feature type="binding site" evidence="15">
    <location>
        <position position="679"/>
    </location>
    <ligand>
        <name>ATP</name>
        <dbReference type="ChEBI" id="CHEBI:30616"/>
    </ligand>
</feature>
<feature type="region of interest" description="Disordered" evidence="18">
    <location>
        <begin position="714"/>
        <end position="756"/>
    </location>
</feature>
<dbReference type="GO" id="GO:0005802">
    <property type="term" value="C:trans-Golgi network"/>
    <property type="evidence" value="ECO:0007669"/>
    <property type="project" value="TreeGrafter"/>
</dbReference>
<evidence type="ECO:0000256" key="15">
    <source>
        <dbReference type="PIRSR" id="PIRSR606539-2"/>
    </source>
</evidence>
<dbReference type="Pfam" id="PF00122">
    <property type="entry name" value="E1-E2_ATPase"/>
    <property type="match status" value="1"/>
</dbReference>
<dbReference type="SUPFAM" id="SSF81665">
    <property type="entry name" value="Calcium ATPase, transmembrane domain M"/>
    <property type="match status" value="1"/>
</dbReference>
<comment type="catalytic activity">
    <reaction evidence="12 17">
        <text>ATP + H2O + phospholipidSide 1 = ADP + phosphate + phospholipidSide 2.</text>
        <dbReference type="EC" id="7.6.2.1"/>
    </reaction>
</comment>
<dbReference type="Pfam" id="PF16209">
    <property type="entry name" value="PhoLip_ATPase_N"/>
    <property type="match status" value="1"/>
</dbReference>
<evidence type="ECO:0000259" key="21">
    <source>
        <dbReference type="Pfam" id="PF16212"/>
    </source>
</evidence>
<feature type="binding site" evidence="15">
    <location>
        <position position="681"/>
    </location>
    <ligand>
        <name>ATP</name>
        <dbReference type="ChEBI" id="CHEBI:30616"/>
    </ligand>
</feature>
<feature type="binding site" evidence="15">
    <location>
        <position position="1082"/>
    </location>
    <ligand>
        <name>ATP</name>
        <dbReference type="ChEBI" id="CHEBI:30616"/>
    </ligand>
</feature>
<evidence type="ECO:0000256" key="8">
    <source>
        <dbReference type="ARBA" id="ARBA00022842"/>
    </source>
</evidence>
<feature type="region of interest" description="Disordered" evidence="18">
    <location>
        <begin position="1"/>
        <end position="160"/>
    </location>
</feature>
<comment type="caution">
    <text evidence="17">Lacks conserved residue(s) required for the propagation of feature annotation.</text>
</comment>
<evidence type="ECO:0000256" key="2">
    <source>
        <dbReference type="ARBA" id="ARBA00004308"/>
    </source>
</evidence>
<feature type="compositionally biased region" description="Gly residues" evidence="18">
    <location>
        <begin position="1"/>
        <end position="11"/>
    </location>
</feature>
<dbReference type="InterPro" id="IPR059000">
    <property type="entry name" value="ATPase_P-type_domA"/>
</dbReference>
<gene>
    <name evidence="22" type="ORF">P154DRAFT_519468</name>
</gene>
<evidence type="ECO:0000256" key="7">
    <source>
        <dbReference type="ARBA" id="ARBA00022840"/>
    </source>
</evidence>
<evidence type="ECO:0000256" key="18">
    <source>
        <dbReference type="SAM" id="MobiDB-lite"/>
    </source>
</evidence>
<keyword evidence="8 16" id="KW-0460">Magnesium</keyword>
<dbReference type="GO" id="GO:0140326">
    <property type="term" value="F:ATPase-coupled intramembrane lipid transporter activity"/>
    <property type="evidence" value="ECO:0007669"/>
    <property type="project" value="UniProtKB-EC"/>
</dbReference>
<evidence type="ECO:0000256" key="14">
    <source>
        <dbReference type="PIRSR" id="PIRSR606539-1"/>
    </source>
</evidence>
<feature type="domain" description="P-type ATPase N-terminal" evidence="20">
    <location>
        <begin position="294"/>
        <end position="353"/>
    </location>
</feature>
<dbReference type="Pfam" id="PF13246">
    <property type="entry name" value="Cation_ATPase"/>
    <property type="match status" value="1"/>
</dbReference>
<evidence type="ECO:0000256" key="13">
    <source>
        <dbReference type="ARBA" id="ARBA00049128"/>
    </source>
</evidence>